<keyword evidence="3" id="KW-1185">Reference proteome</keyword>
<dbReference type="SUPFAM" id="SSF51230">
    <property type="entry name" value="Single hybrid motif"/>
    <property type="match status" value="1"/>
</dbReference>
<accession>A0ABU4SJ82</accession>
<evidence type="ECO:0000259" key="1">
    <source>
        <dbReference type="Pfam" id="PF00364"/>
    </source>
</evidence>
<feature type="domain" description="Lipoyl-binding" evidence="1">
    <location>
        <begin position="128"/>
        <end position="184"/>
    </location>
</feature>
<organism evidence="2 3">
    <name type="scientific">Xenorhabdus littoralis</name>
    <dbReference type="NCBI Taxonomy" id="2582835"/>
    <lineage>
        <taxon>Bacteria</taxon>
        <taxon>Pseudomonadati</taxon>
        <taxon>Pseudomonadota</taxon>
        <taxon>Gammaproteobacteria</taxon>
        <taxon>Enterobacterales</taxon>
        <taxon>Morganellaceae</taxon>
        <taxon>Xenorhabdus</taxon>
    </lineage>
</organism>
<dbReference type="EMBL" id="VCDP01000017">
    <property type="protein sequence ID" value="MDX7998641.1"/>
    <property type="molecule type" value="Genomic_DNA"/>
</dbReference>
<protein>
    <submittedName>
        <fullName evidence="2">Acetyl-CoA carboxylase biotin carboxyl carrier protein subunit</fullName>
    </submittedName>
</protein>
<evidence type="ECO:0000313" key="2">
    <source>
        <dbReference type="EMBL" id="MDX7998641.1"/>
    </source>
</evidence>
<dbReference type="InterPro" id="IPR000089">
    <property type="entry name" value="Biotin_lipoyl"/>
</dbReference>
<gene>
    <name evidence="2" type="ORF">FE394_05415</name>
</gene>
<dbReference type="CDD" id="cd06850">
    <property type="entry name" value="biotinyl_domain"/>
    <property type="match status" value="1"/>
</dbReference>
<dbReference type="InterPro" id="IPR011053">
    <property type="entry name" value="Single_hybrid_motif"/>
</dbReference>
<dbReference type="Pfam" id="PF00364">
    <property type="entry name" value="Biotin_lipoyl"/>
    <property type="match status" value="1"/>
</dbReference>
<comment type="caution">
    <text evidence="2">The sequence shown here is derived from an EMBL/GenBank/DDBJ whole genome shotgun (WGS) entry which is preliminary data.</text>
</comment>
<dbReference type="Gene3D" id="2.40.50.100">
    <property type="match status" value="1"/>
</dbReference>
<dbReference type="Proteomes" id="UP001271640">
    <property type="component" value="Unassembled WGS sequence"/>
</dbReference>
<name>A0ABU4SJ82_9GAMM</name>
<evidence type="ECO:0000313" key="3">
    <source>
        <dbReference type="Proteomes" id="UP001271640"/>
    </source>
</evidence>
<reference evidence="3" key="1">
    <citation type="journal article" date="2024" name="Toxins">
        <title>Genome Sequence Analysis of Native Xenorhabdus Strains Isolated from Entomopathogenic Nematodes in Argentina.</title>
        <authorList>
            <person name="Palma L."/>
            <person name="Frizzo L."/>
            <person name="Kaiser S."/>
            <person name="Berry C."/>
            <person name="Caballero P."/>
            <person name="Bode H.B."/>
            <person name="Del Valle E.E."/>
        </authorList>
    </citation>
    <scope>NUCLEOTIDE SEQUENCE [LARGE SCALE GENOMIC DNA]</scope>
    <source>
        <strain evidence="3">Reich</strain>
    </source>
</reference>
<proteinExistence type="predicted"/>
<sequence>MNGEFPMVDKLFSIQIAVPSGTPKQHVLRISDEDNGQFSATVNKGNPTRVRLLRLDQEGKYDRLIIDFEGTIKSIILGKKNELEQTTSANIDGYHLDIRAMHGMRPTPASTKYGFDKNEIRAPFHSIISEVLVNQDDILEADQPVLRLESMKVISTYFSPSYCRVAEVFAVEGHAVETGFLLIRFEPLSMTP</sequence>